<dbReference type="EnsemblMetazoa" id="HelroT152884">
    <property type="protein sequence ID" value="HelroP152884"/>
    <property type="gene ID" value="HelroG152884"/>
</dbReference>
<dbReference type="HOGENOM" id="CLU_000134_45_9_1"/>
<dbReference type="EMBL" id="AMQM01002835">
    <property type="status" value="NOT_ANNOTATED_CDS"/>
    <property type="molecule type" value="Genomic_DNA"/>
</dbReference>
<sequence>HDTALTLACVGGHTELVELLLQCNANIEHRDKKGFSPIILAATGGHLSVVELLLDHNADIEA</sequence>
<evidence type="ECO:0000256" key="2">
    <source>
        <dbReference type="ARBA" id="ARBA00023043"/>
    </source>
</evidence>
<keyword evidence="1" id="KW-0677">Repeat</keyword>
<dbReference type="InParanoid" id="T1EKX8"/>
<organism evidence="5 6">
    <name type="scientific">Helobdella robusta</name>
    <name type="common">Californian leech</name>
    <dbReference type="NCBI Taxonomy" id="6412"/>
    <lineage>
        <taxon>Eukaryota</taxon>
        <taxon>Metazoa</taxon>
        <taxon>Spiralia</taxon>
        <taxon>Lophotrochozoa</taxon>
        <taxon>Annelida</taxon>
        <taxon>Clitellata</taxon>
        <taxon>Hirudinea</taxon>
        <taxon>Rhynchobdellida</taxon>
        <taxon>Glossiphoniidae</taxon>
        <taxon>Helobdella</taxon>
    </lineage>
</organism>
<dbReference type="PROSITE" id="PS50297">
    <property type="entry name" value="ANK_REP_REGION"/>
    <property type="match status" value="2"/>
</dbReference>
<dbReference type="STRING" id="6412.T1EKX8"/>
<dbReference type="CTD" id="20197228"/>
<protein>
    <submittedName>
        <fullName evidence="4 5">Uncharacterized protein</fullName>
    </submittedName>
</protein>
<dbReference type="KEGG" id="hro:HELRODRAFT_152884"/>
<dbReference type="AlphaFoldDB" id="T1EKX8"/>
<accession>T1EKX8</accession>
<dbReference type="InterPro" id="IPR051631">
    <property type="entry name" value="Ankyrin-KH/SAM_domain"/>
</dbReference>
<dbReference type="EMBL" id="KB095905">
    <property type="protein sequence ID" value="ESO09907.1"/>
    <property type="molecule type" value="Genomic_DNA"/>
</dbReference>
<dbReference type="SUPFAM" id="SSF48403">
    <property type="entry name" value="Ankyrin repeat"/>
    <property type="match status" value="1"/>
</dbReference>
<feature type="repeat" description="ANK" evidence="3">
    <location>
        <begin position="1"/>
        <end position="32"/>
    </location>
</feature>
<keyword evidence="2 3" id="KW-0040">ANK repeat</keyword>
<dbReference type="PANTHER" id="PTHR23206">
    <property type="entry name" value="MASK PROTEIN"/>
    <property type="match status" value="1"/>
</dbReference>
<evidence type="ECO:0000313" key="5">
    <source>
        <dbReference type="EnsemblMetazoa" id="HelroP152884"/>
    </source>
</evidence>
<dbReference type="eggNOG" id="KOG4369">
    <property type="taxonomic scope" value="Eukaryota"/>
</dbReference>
<evidence type="ECO:0000313" key="4">
    <source>
        <dbReference type="EMBL" id="ESO09907.1"/>
    </source>
</evidence>
<dbReference type="PANTHER" id="PTHR23206:SF8">
    <property type="entry name" value="ANKYRIN REPEAT AND KH DOMAIN-CONTAINING 1"/>
    <property type="match status" value="1"/>
</dbReference>
<dbReference type="Proteomes" id="UP000015101">
    <property type="component" value="Unassembled WGS sequence"/>
</dbReference>
<evidence type="ECO:0000313" key="6">
    <source>
        <dbReference type="Proteomes" id="UP000015101"/>
    </source>
</evidence>
<dbReference type="OrthoDB" id="10257076at2759"/>
<dbReference type="OMA" id="CNANIEH"/>
<dbReference type="GeneID" id="20197228"/>
<evidence type="ECO:0000256" key="1">
    <source>
        <dbReference type="ARBA" id="ARBA00022737"/>
    </source>
</evidence>
<dbReference type="PROSITE" id="PS50088">
    <property type="entry name" value="ANK_REPEAT"/>
    <property type="match status" value="2"/>
</dbReference>
<dbReference type="InterPro" id="IPR036770">
    <property type="entry name" value="Ankyrin_rpt-contain_sf"/>
</dbReference>
<feature type="repeat" description="ANK" evidence="3">
    <location>
        <begin position="33"/>
        <end position="62"/>
    </location>
</feature>
<gene>
    <name evidence="5" type="primary">20197228</name>
    <name evidence="4" type="ORF">HELRODRAFT_152884</name>
</gene>
<dbReference type="RefSeq" id="XP_009011721.1">
    <property type="nucleotide sequence ID" value="XM_009013473.1"/>
</dbReference>
<proteinExistence type="predicted"/>
<reference evidence="6" key="1">
    <citation type="submission" date="2012-12" db="EMBL/GenBank/DDBJ databases">
        <authorList>
            <person name="Hellsten U."/>
            <person name="Grimwood J."/>
            <person name="Chapman J.A."/>
            <person name="Shapiro H."/>
            <person name="Aerts A."/>
            <person name="Otillar R.P."/>
            <person name="Terry A.Y."/>
            <person name="Boore J.L."/>
            <person name="Simakov O."/>
            <person name="Marletaz F."/>
            <person name="Cho S.-J."/>
            <person name="Edsinger-Gonzales E."/>
            <person name="Havlak P."/>
            <person name="Kuo D.-H."/>
            <person name="Larsson T."/>
            <person name="Lv J."/>
            <person name="Arendt D."/>
            <person name="Savage R."/>
            <person name="Osoegawa K."/>
            <person name="de Jong P."/>
            <person name="Lindberg D.R."/>
            <person name="Seaver E.C."/>
            <person name="Weisblat D.A."/>
            <person name="Putnam N.H."/>
            <person name="Grigoriev I.V."/>
            <person name="Rokhsar D.S."/>
        </authorList>
    </citation>
    <scope>NUCLEOTIDE SEQUENCE</scope>
</reference>
<dbReference type="Pfam" id="PF12796">
    <property type="entry name" value="Ank_2"/>
    <property type="match status" value="1"/>
</dbReference>
<evidence type="ECO:0000256" key="3">
    <source>
        <dbReference type="PROSITE-ProRule" id="PRU00023"/>
    </source>
</evidence>
<keyword evidence="6" id="KW-1185">Reference proteome</keyword>
<dbReference type="Gene3D" id="1.25.40.20">
    <property type="entry name" value="Ankyrin repeat-containing domain"/>
    <property type="match status" value="1"/>
</dbReference>
<name>T1EKX8_HELRO</name>
<dbReference type="SMART" id="SM00248">
    <property type="entry name" value="ANK"/>
    <property type="match status" value="2"/>
</dbReference>
<reference evidence="5" key="3">
    <citation type="submission" date="2015-06" db="UniProtKB">
        <authorList>
            <consortium name="EnsemblMetazoa"/>
        </authorList>
    </citation>
    <scope>IDENTIFICATION</scope>
</reference>
<dbReference type="InterPro" id="IPR002110">
    <property type="entry name" value="Ankyrin_rpt"/>
</dbReference>
<reference evidence="4 6" key="2">
    <citation type="journal article" date="2013" name="Nature">
        <title>Insights into bilaterian evolution from three spiralian genomes.</title>
        <authorList>
            <person name="Simakov O."/>
            <person name="Marletaz F."/>
            <person name="Cho S.J."/>
            <person name="Edsinger-Gonzales E."/>
            <person name="Havlak P."/>
            <person name="Hellsten U."/>
            <person name="Kuo D.H."/>
            <person name="Larsson T."/>
            <person name="Lv J."/>
            <person name="Arendt D."/>
            <person name="Savage R."/>
            <person name="Osoegawa K."/>
            <person name="de Jong P."/>
            <person name="Grimwood J."/>
            <person name="Chapman J.A."/>
            <person name="Shapiro H."/>
            <person name="Aerts A."/>
            <person name="Otillar R.P."/>
            <person name="Terry A.Y."/>
            <person name="Boore J.L."/>
            <person name="Grigoriev I.V."/>
            <person name="Lindberg D.R."/>
            <person name="Seaver E.C."/>
            <person name="Weisblat D.A."/>
            <person name="Putnam N.H."/>
            <person name="Rokhsar D.S."/>
        </authorList>
    </citation>
    <scope>NUCLEOTIDE SEQUENCE</scope>
</reference>